<accession>A0A3A9ZDS6</accession>
<proteinExistence type="predicted"/>
<dbReference type="Proteomes" id="UP000281726">
    <property type="component" value="Unassembled WGS sequence"/>
</dbReference>
<protein>
    <submittedName>
        <fullName evidence="3">DUF4041 domain-containing protein</fullName>
    </submittedName>
</protein>
<dbReference type="Pfam" id="PF13250">
    <property type="entry name" value="SNIPE"/>
    <property type="match status" value="1"/>
</dbReference>
<comment type="caution">
    <text evidence="3">The sequence shown here is derived from an EMBL/GenBank/DDBJ whole genome shotgun (WGS) entry which is preliminary data.</text>
</comment>
<dbReference type="AlphaFoldDB" id="A0A3A9ZDS6"/>
<keyword evidence="1" id="KW-0175">Coiled coil</keyword>
<dbReference type="Pfam" id="PF13455">
    <property type="entry name" value="MUG113"/>
    <property type="match status" value="1"/>
</dbReference>
<dbReference type="SMART" id="SM00974">
    <property type="entry name" value="T5orf172"/>
    <property type="match status" value="1"/>
</dbReference>
<feature type="coiled-coil region" evidence="1">
    <location>
        <begin position="187"/>
        <end position="238"/>
    </location>
</feature>
<sequence>MNRLGVLPVAELEQYRERLEREIAEQARTAQGQKADLDRRLRELRQQVVVTEEKALLQEAGVYEYRHPLSDAVAYQAALAGLQGEIKSMTKREGGAVLAATGWTVNGSAAEGRVMVRDFSKLMLRAYNAEADNLVRGLRPYKLDSAVERLGKVAATIAKLGKTMQIRISEDYHRLRVRELELTADYQAKVAEEKEREREEKARLREERRVQQEIERERARLDKERQHYANALVALQAKGDVDGAAQMQERLAQIDTAIQDVDYRAANVRAGYVYVISNLGAFGEKMVKIGMTRRLDPLDRVKELSDASVPFNFDVHALFFSDDAVGIEAKMHARLADRRVNVINQRREFFYATPHEAKEHLLELTGNLLQYDEVPEALEYRQSLTQAKESGSA</sequence>
<name>A0A3A9ZDS6_9ACTN</name>
<organism evidence="3 4">
    <name type="scientific">Micromonospora endolithica</name>
    <dbReference type="NCBI Taxonomy" id="230091"/>
    <lineage>
        <taxon>Bacteria</taxon>
        <taxon>Bacillati</taxon>
        <taxon>Actinomycetota</taxon>
        <taxon>Actinomycetes</taxon>
        <taxon>Micromonosporales</taxon>
        <taxon>Micromonosporaceae</taxon>
        <taxon>Micromonospora</taxon>
    </lineage>
</organism>
<feature type="domain" description="Bacteriophage T5 Orf172 DNA-binding" evidence="2">
    <location>
        <begin position="281"/>
        <end position="364"/>
    </location>
</feature>
<feature type="coiled-coil region" evidence="1">
    <location>
        <begin position="9"/>
        <end position="54"/>
    </location>
</feature>
<evidence type="ECO:0000256" key="1">
    <source>
        <dbReference type="SAM" id="Coils"/>
    </source>
</evidence>
<gene>
    <name evidence="3" type="ORF">D7223_16635</name>
</gene>
<dbReference type="EMBL" id="RBAK01000006">
    <property type="protein sequence ID" value="RKN45506.1"/>
    <property type="molecule type" value="Genomic_DNA"/>
</dbReference>
<dbReference type="InterPro" id="IPR018306">
    <property type="entry name" value="Phage_T5_Orf172_DNA-bd"/>
</dbReference>
<dbReference type="InterPro" id="IPR025280">
    <property type="entry name" value="SNIPE"/>
</dbReference>
<reference evidence="3 4" key="1">
    <citation type="journal article" date="2004" name="Syst. Appl. Microbiol.">
        <title>Cryptoendolithic actinomycetes from antarctic sandstone rock samples: Micromonospora endolithica sp. nov. and two isolates related to Micromonospora coerulea Jensen 1932.</title>
        <authorList>
            <person name="Hirsch P."/>
            <person name="Mevs U."/>
            <person name="Kroppenstedt R.M."/>
            <person name="Schumann P."/>
            <person name="Stackebrandt E."/>
        </authorList>
    </citation>
    <scope>NUCLEOTIDE SEQUENCE [LARGE SCALE GENOMIC DNA]</scope>
    <source>
        <strain evidence="3 4">JCM 12677</strain>
    </source>
</reference>
<dbReference type="OrthoDB" id="9811665at2"/>
<evidence type="ECO:0000259" key="2">
    <source>
        <dbReference type="SMART" id="SM00974"/>
    </source>
</evidence>
<keyword evidence="4" id="KW-1185">Reference proteome</keyword>
<evidence type="ECO:0000313" key="4">
    <source>
        <dbReference type="Proteomes" id="UP000281726"/>
    </source>
</evidence>
<evidence type="ECO:0000313" key="3">
    <source>
        <dbReference type="EMBL" id="RKN45506.1"/>
    </source>
</evidence>